<dbReference type="InterPro" id="IPR000700">
    <property type="entry name" value="PAS-assoc_C"/>
</dbReference>
<feature type="domain" description="PAC" evidence="8">
    <location>
        <begin position="448"/>
        <end position="500"/>
    </location>
</feature>
<dbReference type="RefSeq" id="WP_090292827.1">
    <property type="nucleotide sequence ID" value="NZ_FNKI01000001.1"/>
</dbReference>
<dbReference type="Pfam" id="PF13426">
    <property type="entry name" value="PAS_9"/>
    <property type="match status" value="1"/>
</dbReference>
<evidence type="ECO:0000313" key="10">
    <source>
        <dbReference type="Proteomes" id="UP000199592"/>
    </source>
</evidence>
<accession>A0A1H2U9G5</accession>
<feature type="domain" description="PAS" evidence="7">
    <location>
        <begin position="374"/>
        <end position="444"/>
    </location>
</feature>
<feature type="domain" description="PAC" evidence="8">
    <location>
        <begin position="72"/>
        <end position="125"/>
    </location>
</feature>
<comment type="catalytic activity">
    <reaction evidence="1">
        <text>ATP + protein L-histidine = ADP + protein N-phospho-L-histidine.</text>
        <dbReference type="EC" id="2.7.13.3"/>
    </reaction>
</comment>
<evidence type="ECO:0000259" key="8">
    <source>
        <dbReference type="PROSITE" id="PS50113"/>
    </source>
</evidence>
<dbReference type="PROSITE" id="PS50109">
    <property type="entry name" value="HIS_KIN"/>
    <property type="match status" value="1"/>
</dbReference>
<keyword evidence="4" id="KW-0808">Transferase</keyword>
<dbReference type="InterPro" id="IPR052162">
    <property type="entry name" value="Sensor_kinase/Photoreceptor"/>
</dbReference>
<dbReference type="PANTHER" id="PTHR43304">
    <property type="entry name" value="PHYTOCHROME-LIKE PROTEIN CPH1"/>
    <property type="match status" value="1"/>
</dbReference>
<evidence type="ECO:0000259" key="7">
    <source>
        <dbReference type="PROSITE" id="PS50112"/>
    </source>
</evidence>
<dbReference type="SUPFAM" id="SSF55785">
    <property type="entry name" value="PYP-like sensor domain (PAS domain)"/>
    <property type="match status" value="4"/>
</dbReference>
<dbReference type="EMBL" id="FNMY01000002">
    <property type="protein sequence ID" value="SDW52853.1"/>
    <property type="molecule type" value="Genomic_DNA"/>
</dbReference>
<dbReference type="InterPro" id="IPR013655">
    <property type="entry name" value="PAS_fold_3"/>
</dbReference>
<evidence type="ECO:0000256" key="3">
    <source>
        <dbReference type="ARBA" id="ARBA00022553"/>
    </source>
</evidence>
<keyword evidence="3" id="KW-0597">Phosphoprotein</keyword>
<dbReference type="PANTHER" id="PTHR43304:SF1">
    <property type="entry name" value="PAC DOMAIN-CONTAINING PROTEIN"/>
    <property type="match status" value="1"/>
</dbReference>
<dbReference type="InterPro" id="IPR013656">
    <property type="entry name" value="PAS_4"/>
</dbReference>
<name>A0A1H2U9G5_9FLAO</name>
<dbReference type="Pfam" id="PF02518">
    <property type="entry name" value="HATPase_c"/>
    <property type="match status" value="1"/>
</dbReference>
<feature type="domain" description="Histidine kinase" evidence="6">
    <location>
        <begin position="518"/>
        <end position="731"/>
    </location>
</feature>
<protein>
    <recommendedName>
        <fullName evidence="2">histidine kinase</fullName>
        <ecNumber evidence="2">2.7.13.3</ecNumber>
    </recommendedName>
</protein>
<proteinExistence type="predicted"/>
<gene>
    <name evidence="9" type="ORF">SAMN04487892_1505</name>
</gene>
<dbReference type="AlphaFoldDB" id="A0A1H2U9G5"/>
<feature type="domain" description="PAC" evidence="8">
    <location>
        <begin position="321"/>
        <end position="373"/>
    </location>
</feature>
<dbReference type="EC" id="2.7.13.3" evidence="2"/>
<evidence type="ECO:0000256" key="5">
    <source>
        <dbReference type="ARBA" id="ARBA00022777"/>
    </source>
</evidence>
<dbReference type="InterPro" id="IPR001610">
    <property type="entry name" value="PAC"/>
</dbReference>
<organism evidence="9 10">
    <name type="scientific">Flagellimonas zhangzhouensis</name>
    <dbReference type="NCBI Taxonomy" id="1073328"/>
    <lineage>
        <taxon>Bacteria</taxon>
        <taxon>Pseudomonadati</taxon>
        <taxon>Bacteroidota</taxon>
        <taxon>Flavobacteriia</taxon>
        <taxon>Flavobacteriales</taxon>
        <taxon>Flavobacteriaceae</taxon>
        <taxon>Flagellimonas</taxon>
    </lineage>
</organism>
<evidence type="ECO:0000256" key="4">
    <source>
        <dbReference type="ARBA" id="ARBA00022679"/>
    </source>
</evidence>
<sequence length="731" mass="82470">MSITTHYSLLQNCPVPMALLGQDFSFIDFSEEWLRQFNLSTAIKGKSIFDCMPELPEELRMDITYCLEGLDQRTDVQRILSKNGDAVWYEWKISPSKTEDGDVNGVILILEDVTEKKFKESFYLKSQEVARIGAWEVDLIKNTVFWSKITKEIHEVPQDYVPDIEKGISFYKEGKSRETITRLVKDCIENGKPWDTELQIVTANGKDVWVKAIGEPEILNGKCIRINGTFQDIDKRKKAELQYTQASDRLALATKTAGIGIWEFDIPNNEVLWDANMYKLYGIEESEFAGVIEAWEACLFEEDLKEVNRAYKDALNGIKEFETIYRIKWPNGEVRWIKSEATVIKNEEGIPVKMVGVNDDITELKNTQLELVQSEESLQGAFENSSVGMALVATDGKFIQVNQSLCKSLGYTEEELLKLTFQDITHPDDLEIDLSMLYEVIDGKRSTYQIEKRYFGKNGQLVHVFLTVTSVRKINGELSHFISQIVDISSRIKAENKLKGLLQVTTNQNNSLINFAHIVSHNLRSHAANLSMITGFLVEDELSEEEQVATLGMLERASGGLNETITHLNEVVQVKLSSEKKLKVVSLGKTVNKVLKDVAALINENQVQVSVNVSPDHMVNGVIAYIESIILNLVTNAIKYRDTAKMATVFITSVVEDEFVVMKVSDNGLGIDMDKYGEKLFGMYKTFHHNKDARGIGLFITKNQIEAMGGSIMVDSEVGKGTTFKVKFAKG</sequence>
<dbReference type="InterPro" id="IPR003594">
    <property type="entry name" value="HATPase_dom"/>
</dbReference>
<dbReference type="NCBIfam" id="TIGR00229">
    <property type="entry name" value="sensory_box"/>
    <property type="match status" value="3"/>
</dbReference>
<dbReference type="InterPro" id="IPR035965">
    <property type="entry name" value="PAS-like_dom_sf"/>
</dbReference>
<dbReference type="InterPro" id="IPR000014">
    <property type="entry name" value="PAS"/>
</dbReference>
<dbReference type="STRING" id="1073328.SAMN05216294_0788"/>
<dbReference type="SMART" id="SM00086">
    <property type="entry name" value="PAC"/>
    <property type="match status" value="4"/>
</dbReference>
<dbReference type="CDD" id="cd00130">
    <property type="entry name" value="PAS"/>
    <property type="match status" value="2"/>
</dbReference>
<dbReference type="OrthoDB" id="5522855at2"/>
<dbReference type="SMART" id="SM00387">
    <property type="entry name" value="HATPase_c"/>
    <property type="match status" value="1"/>
</dbReference>
<dbReference type="InterPro" id="IPR036890">
    <property type="entry name" value="HATPase_C_sf"/>
</dbReference>
<dbReference type="Proteomes" id="UP000199592">
    <property type="component" value="Unassembled WGS sequence"/>
</dbReference>
<keyword evidence="10" id="KW-1185">Reference proteome</keyword>
<dbReference type="Gene3D" id="2.10.70.100">
    <property type="match status" value="1"/>
</dbReference>
<evidence type="ECO:0000313" key="9">
    <source>
        <dbReference type="EMBL" id="SDW52853.1"/>
    </source>
</evidence>
<dbReference type="Gene3D" id="3.30.450.20">
    <property type="entry name" value="PAS domain"/>
    <property type="match status" value="4"/>
</dbReference>
<dbReference type="PROSITE" id="PS50112">
    <property type="entry name" value="PAS"/>
    <property type="match status" value="1"/>
</dbReference>
<dbReference type="Pfam" id="PF08448">
    <property type="entry name" value="PAS_4"/>
    <property type="match status" value="1"/>
</dbReference>
<dbReference type="SUPFAM" id="SSF55874">
    <property type="entry name" value="ATPase domain of HSP90 chaperone/DNA topoisomerase II/histidine kinase"/>
    <property type="match status" value="1"/>
</dbReference>
<dbReference type="Gene3D" id="3.30.565.10">
    <property type="entry name" value="Histidine kinase-like ATPase, C-terminal domain"/>
    <property type="match status" value="1"/>
</dbReference>
<evidence type="ECO:0000259" key="6">
    <source>
        <dbReference type="PROSITE" id="PS50109"/>
    </source>
</evidence>
<reference evidence="10" key="1">
    <citation type="submission" date="2016-10" db="EMBL/GenBank/DDBJ databases">
        <authorList>
            <person name="Varghese N."/>
            <person name="Submissions S."/>
        </authorList>
    </citation>
    <scope>NUCLEOTIDE SEQUENCE [LARGE SCALE GENOMIC DNA]</scope>
    <source>
        <strain evidence="10">DSM 25030</strain>
    </source>
</reference>
<dbReference type="GO" id="GO:0004673">
    <property type="term" value="F:protein histidine kinase activity"/>
    <property type="evidence" value="ECO:0007669"/>
    <property type="project" value="UniProtKB-EC"/>
</dbReference>
<dbReference type="PROSITE" id="PS50113">
    <property type="entry name" value="PAC"/>
    <property type="match status" value="4"/>
</dbReference>
<feature type="domain" description="PAC" evidence="8">
    <location>
        <begin position="194"/>
        <end position="245"/>
    </location>
</feature>
<dbReference type="SMART" id="SM00091">
    <property type="entry name" value="PAS"/>
    <property type="match status" value="3"/>
</dbReference>
<dbReference type="Pfam" id="PF08447">
    <property type="entry name" value="PAS_3"/>
    <property type="match status" value="2"/>
</dbReference>
<evidence type="ECO:0000256" key="1">
    <source>
        <dbReference type="ARBA" id="ARBA00000085"/>
    </source>
</evidence>
<keyword evidence="5" id="KW-0418">Kinase</keyword>
<dbReference type="PRINTS" id="PR00344">
    <property type="entry name" value="BCTRLSENSOR"/>
</dbReference>
<evidence type="ECO:0000256" key="2">
    <source>
        <dbReference type="ARBA" id="ARBA00012438"/>
    </source>
</evidence>
<dbReference type="InterPro" id="IPR004358">
    <property type="entry name" value="Sig_transdc_His_kin-like_C"/>
</dbReference>
<dbReference type="InterPro" id="IPR005467">
    <property type="entry name" value="His_kinase_dom"/>
</dbReference>